<keyword evidence="1" id="KW-0812">Transmembrane</keyword>
<proteinExistence type="predicted"/>
<reference evidence="2" key="1">
    <citation type="submission" date="2020-05" db="EMBL/GenBank/DDBJ databases">
        <authorList>
            <person name="Chiriac C."/>
            <person name="Salcher M."/>
            <person name="Ghai R."/>
            <person name="Kavagutti S V."/>
        </authorList>
    </citation>
    <scope>NUCLEOTIDE SEQUENCE</scope>
</reference>
<keyword evidence="1" id="KW-0472">Membrane</keyword>
<evidence type="ECO:0000256" key="1">
    <source>
        <dbReference type="SAM" id="Phobius"/>
    </source>
</evidence>
<evidence type="ECO:0000313" key="2">
    <source>
        <dbReference type="EMBL" id="CAB4219800.1"/>
    </source>
</evidence>
<keyword evidence="1" id="KW-1133">Transmembrane helix</keyword>
<organism evidence="2">
    <name type="scientific">uncultured Caudovirales phage</name>
    <dbReference type="NCBI Taxonomy" id="2100421"/>
    <lineage>
        <taxon>Viruses</taxon>
        <taxon>Duplodnaviria</taxon>
        <taxon>Heunggongvirae</taxon>
        <taxon>Uroviricota</taxon>
        <taxon>Caudoviricetes</taxon>
        <taxon>Peduoviridae</taxon>
        <taxon>Maltschvirus</taxon>
        <taxon>Maltschvirus maltsch</taxon>
    </lineage>
</organism>
<gene>
    <name evidence="2" type="ORF">UFOVP1639_10</name>
</gene>
<name>A0A6J5SX10_9CAUD</name>
<sequence length="256" mass="28892">MGRSKLFRRSYRLRAIRVSRNLEIKRREATTRANRTRISRADRLPPSYRYRRYVYRLASVSAFGIGMSVLTLTAYAEAPARLHLEADGIAFNSLPSRLDERDPVHVKEFDPSKIVYRHGSIEWLPQLAALAGWPEHTFKKLGEIILRESGGCPTRIGGSIVNGGDGPDSCDIIGYSETNHLSDVGLLQTNGIVYDPKRNANSQICKELKLCTRESLRDGLNNLRAGLILYKLSGWDAWNACLWDASRCPEEKTKDN</sequence>
<accession>A0A6J5SX10</accession>
<dbReference type="EMBL" id="LR797486">
    <property type="protein sequence ID" value="CAB4219800.1"/>
    <property type="molecule type" value="Genomic_DNA"/>
</dbReference>
<feature type="transmembrane region" description="Helical" evidence="1">
    <location>
        <begin position="53"/>
        <end position="76"/>
    </location>
</feature>
<protein>
    <submittedName>
        <fullName evidence="2">Uncharacterized protein</fullName>
    </submittedName>
</protein>